<sequence length="249" mass="27928">MRALDLIGIGAGDPRHLTLQAVEALGRLDLVVLIDKRAETAELTRMREAILDRFASPRLKRLHLDDPPRRREGDYAANVEAWHTARAELLEDALRRHLQDGQRAALLAWGEPTLFDSALRLIKTIEARAGMQLEVEVIPGISSIQTLAARHRIPLNRINEPVHITTGRKLAEGFPPGLDAVLVMLDGDCTFLQVAEPGMEIFWGAYLGTEDEILIEGLVEEVGERIVELRSAARARKGWVMDTYLLRRR</sequence>
<gene>
    <name evidence="7" type="ORF">A5892_07930</name>
</gene>
<keyword evidence="8" id="KW-1185">Reference proteome</keyword>
<dbReference type="Gene3D" id="3.40.1010.10">
    <property type="entry name" value="Cobalt-precorrin-4 Transmethylase, Domain 1"/>
    <property type="match status" value="1"/>
</dbReference>
<dbReference type="InterPro" id="IPR000878">
    <property type="entry name" value="4pyrrol_Mease"/>
</dbReference>
<dbReference type="InterPro" id="IPR012797">
    <property type="entry name" value="CobF"/>
</dbReference>
<evidence type="ECO:0000256" key="2">
    <source>
        <dbReference type="ARBA" id="ARBA00022573"/>
    </source>
</evidence>
<dbReference type="PANTHER" id="PTHR43467">
    <property type="entry name" value="COBALT-PRECORRIN-2 C(20)-METHYLTRANSFERASE"/>
    <property type="match status" value="1"/>
</dbReference>
<evidence type="ECO:0000256" key="3">
    <source>
        <dbReference type="ARBA" id="ARBA00022603"/>
    </source>
</evidence>
<dbReference type="GO" id="GO:0032259">
    <property type="term" value="P:methylation"/>
    <property type="evidence" value="ECO:0007669"/>
    <property type="project" value="UniProtKB-KW"/>
</dbReference>
<keyword evidence="2" id="KW-0169">Cobalamin biosynthesis</keyword>
<accession>A0A172YE84</accession>
<reference evidence="7 8" key="1">
    <citation type="submission" date="2016-04" db="EMBL/GenBank/DDBJ databases">
        <title>Complete Genome Sequence of Halotalea alkalilenta IHB B 13600.</title>
        <authorList>
            <person name="Swarnkar M.K."/>
            <person name="Sharma A."/>
            <person name="Kaushal K."/>
            <person name="Soni R."/>
            <person name="Rana S."/>
            <person name="Singh A.K."/>
            <person name="Gulati A."/>
        </authorList>
    </citation>
    <scope>NUCLEOTIDE SEQUENCE [LARGE SCALE GENOMIC DNA]</scope>
    <source>
        <strain evidence="7 8">IHB B 13600</strain>
    </source>
</reference>
<dbReference type="GO" id="GO:0043819">
    <property type="term" value="F:precorrin-6A synthase (deacetylating) activity"/>
    <property type="evidence" value="ECO:0007669"/>
    <property type="project" value="InterPro"/>
</dbReference>
<evidence type="ECO:0000313" key="7">
    <source>
        <dbReference type="EMBL" id="ANF57402.1"/>
    </source>
</evidence>
<proteinExistence type="predicted"/>
<evidence type="ECO:0000256" key="1">
    <source>
        <dbReference type="ARBA" id="ARBA00004953"/>
    </source>
</evidence>
<dbReference type="SUPFAM" id="SSF53790">
    <property type="entry name" value="Tetrapyrrole methylase"/>
    <property type="match status" value="1"/>
</dbReference>
<dbReference type="KEGG" id="haa:A5892_07930"/>
<dbReference type="PANTHER" id="PTHR43467:SF1">
    <property type="entry name" value="PRECORRIN-6A SYNTHASE [DEACETYLATING]"/>
    <property type="match status" value="1"/>
</dbReference>
<evidence type="ECO:0000313" key="8">
    <source>
        <dbReference type="Proteomes" id="UP000077875"/>
    </source>
</evidence>
<dbReference type="PIRSF" id="PIRSF036525">
    <property type="entry name" value="CobF"/>
    <property type="match status" value="1"/>
</dbReference>
<dbReference type="InterPro" id="IPR014777">
    <property type="entry name" value="4pyrrole_Mease_sub1"/>
</dbReference>
<dbReference type="STRING" id="376489.A5892_07930"/>
<dbReference type="NCBIfam" id="TIGR02434">
    <property type="entry name" value="CobF"/>
    <property type="match status" value="1"/>
</dbReference>
<dbReference type="InterPro" id="IPR035996">
    <property type="entry name" value="4pyrrol_Methylase_sf"/>
</dbReference>
<dbReference type="Proteomes" id="UP000077875">
    <property type="component" value="Chromosome"/>
</dbReference>
<keyword evidence="3" id="KW-0489">Methyltransferase</keyword>
<protein>
    <submittedName>
        <fullName evidence="7">Precorrin-6A synthase (Deacetylating)</fullName>
    </submittedName>
</protein>
<dbReference type="AlphaFoldDB" id="A0A172YE84"/>
<dbReference type="Pfam" id="PF00590">
    <property type="entry name" value="TP_methylase"/>
    <property type="match status" value="1"/>
</dbReference>
<evidence type="ECO:0000256" key="5">
    <source>
        <dbReference type="ARBA" id="ARBA00022691"/>
    </source>
</evidence>
<dbReference type="EMBL" id="CP015243">
    <property type="protein sequence ID" value="ANF57402.1"/>
    <property type="molecule type" value="Genomic_DNA"/>
</dbReference>
<feature type="domain" description="Tetrapyrrole methylase" evidence="6">
    <location>
        <begin position="6"/>
        <end position="222"/>
    </location>
</feature>
<organism evidence="7 8">
    <name type="scientific">Halotalea alkalilenta</name>
    <dbReference type="NCBI Taxonomy" id="376489"/>
    <lineage>
        <taxon>Bacteria</taxon>
        <taxon>Pseudomonadati</taxon>
        <taxon>Pseudomonadota</taxon>
        <taxon>Gammaproteobacteria</taxon>
        <taxon>Oceanospirillales</taxon>
        <taxon>Halomonadaceae</taxon>
        <taxon>Halotalea</taxon>
    </lineage>
</organism>
<dbReference type="InterPro" id="IPR014776">
    <property type="entry name" value="4pyrrole_Mease_sub2"/>
</dbReference>
<keyword evidence="5" id="KW-0949">S-adenosyl-L-methionine</keyword>
<dbReference type="RefSeq" id="WP_064122353.1">
    <property type="nucleotide sequence ID" value="NZ_CP015243.1"/>
</dbReference>
<evidence type="ECO:0000256" key="4">
    <source>
        <dbReference type="ARBA" id="ARBA00022679"/>
    </source>
</evidence>
<comment type="pathway">
    <text evidence="1">Cofactor biosynthesis; adenosylcobalamin biosynthesis.</text>
</comment>
<dbReference type="GO" id="GO:0009236">
    <property type="term" value="P:cobalamin biosynthetic process"/>
    <property type="evidence" value="ECO:0007669"/>
    <property type="project" value="UniProtKB-KW"/>
</dbReference>
<keyword evidence="4" id="KW-0808">Transferase</keyword>
<evidence type="ECO:0000259" key="6">
    <source>
        <dbReference type="Pfam" id="PF00590"/>
    </source>
</evidence>
<dbReference type="CDD" id="cd11643">
    <property type="entry name" value="Precorrin-6A-synthase"/>
    <property type="match status" value="1"/>
</dbReference>
<dbReference type="Gene3D" id="3.30.950.10">
    <property type="entry name" value="Methyltransferase, Cobalt-precorrin-4 Transmethylase, Domain 2"/>
    <property type="match status" value="1"/>
</dbReference>
<name>A0A172YE84_9GAMM</name>